<proteinExistence type="predicted"/>
<name>A0A016S9D8_9BILA</name>
<dbReference type="OrthoDB" id="5853183at2759"/>
<comment type="caution">
    <text evidence="1">The sequence shown here is derived from an EMBL/GenBank/DDBJ whole genome shotgun (WGS) entry which is preliminary data.</text>
</comment>
<gene>
    <name evidence="1" type="primary">Acey_s0272.g956</name>
    <name evidence="1" type="ORF">Y032_0272g956</name>
</gene>
<evidence type="ECO:0000313" key="2">
    <source>
        <dbReference type="Proteomes" id="UP000024635"/>
    </source>
</evidence>
<sequence>MRWTTILLGYDFDIEYVNTTKFGQACGLSSLMQKHQMEIEDIVIASVENYVCTLLKECIRRIPVTVDDVESYMRTDRVIRKVISCVKSGK</sequence>
<keyword evidence="2" id="KW-1185">Reference proteome</keyword>
<dbReference type="EMBL" id="JARK01001608">
    <property type="protein sequence ID" value="EYB86889.1"/>
    <property type="molecule type" value="Genomic_DNA"/>
</dbReference>
<organism evidence="1 2">
    <name type="scientific">Ancylostoma ceylanicum</name>
    <dbReference type="NCBI Taxonomy" id="53326"/>
    <lineage>
        <taxon>Eukaryota</taxon>
        <taxon>Metazoa</taxon>
        <taxon>Ecdysozoa</taxon>
        <taxon>Nematoda</taxon>
        <taxon>Chromadorea</taxon>
        <taxon>Rhabditida</taxon>
        <taxon>Rhabditina</taxon>
        <taxon>Rhabditomorpha</taxon>
        <taxon>Strongyloidea</taxon>
        <taxon>Ancylostomatidae</taxon>
        <taxon>Ancylostomatinae</taxon>
        <taxon>Ancylostoma</taxon>
    </lineage>
</organism>
<dbReference type="AlphaFoldDB" id="A0A016S9D8"/>
<accession>A0A016S9D8</accession>
<evidence type="ECO:0000313" key="1">
    <source>
        <dbReference type="EMBL" id="EYB86889.1"/>
    </source>
</evidence>
<dbReference type="Proteomes" id="UP000024635">
    <property type="component" value="Unassembled WGS sequence"/>
</dbReference>
<reference evidence="2" key="1">
    <citation type="journal article" date="2015" name="Nat. Genet.">
        <title>The genome and transcriptome of the zoonotic hookworm Ancylostoma ceylanicum identify infection-specific gene families.</title>
        <authorList>
            <person name="Schwarz E.M."/>
            <person name="Hu Y."/>
            <person name="Antoshechkin I."/>
            <person name="Miller M.M."/>
            <person name="Sternberg P.W."/>
            <person name="Aroian R.V."/>
        </authorList>
    </citation>
    <scope>NUCLEOTIDE SEQUENCE</scope>
    <source>
        <strain evidence="2">HY135</strain>
    </source>
</reference>
<protein>
    <submittedName>
        <fullName evidence="1">Uncharacterized protein</fullName>
    </submittedName>
</protein>